<proteinExistence type="inferred from homology"/>
<evidence type="ECO:0000256" key="5">
    <source>
        <dbReference type="ARBA" id="ARBA00023136"/>
    </source>
</evidence>
<comment type="similarity">
    <text evidence="6">Belongs to the YccS/YhfK family.</text>
</comment>
<keyword evidence="5 8" id="KW-0472">Membrane</keyword>
<feature type="region of interest" description="Disordered" evidence="7">
    <location>
        <begin position="658"/>
        <end position="687"/>
    </location>
</feature>
<comment type="subcellular location">
    <subcellularLocation>
        <location evidence="1">Cell membrane</location>
        <topology evidence="1">Multi-pass membrane protein</topology>
    </subcellularLocation>
</comment>
<feature type="region of interest" description="Disordered" evidence="7">
    <location>
        <begin position="1"/>
        <end position="20"/>
    </location>
</feature>
<dbReference type="RefSeq" id="WP_099286143.1">
    <property type="nucleotide sequence ID" value="NZ_BEWP01000004.1"/>
</dbReference>
<feature type="domain" description="Integral membrane bound transporter" evidence="9">
    <location>
        <begin position="388"/>
        <end position="509"/>
    </location>
</feature>
<protein>
    <recommendedName>
        <fullName evidence="9">Integral membrane bound transporter domain-containing protein</fullName>
    </recommendedName>
</protein>
<dbReference type="PANTHER" id="PTHR30509:SF9">
    <property type="entry name" value="MULTIDRUG RESISTANCE PROTEIN MDTO"/>
    <property type="match status" value="1"/>
</dbReference>
<evidence type="ECO:0000259" key="9">
    <source>
        <dbReference type="Pfam" id="PF13515"/>
    </source>
</evidence>
<evidence type="ECO:0000313" key="10">
    <source>
        <dbReference type="EMBL" id="GLQ64950.1"/>
    </source>
</evidence>
<dbReference type="Pfam" id="PF13515">
    <property type="entry name" value="FUSC_2"/>
    <property type="match status" value="1"/>
</dbReference>
<feature type="transmembrane region" description="Helical" evidence="8">
    <location>
        <begin position="377"/>
        <end position="394"/>
    </location>
</feature>
<name>A0ABQ5WNG3_9PROT</name>
<feature type="transmembrane region" description="Helical" evidence="8">
    <location>
        <begin position="167"/>
        <end position="189"/>
    </location>
</feature>
<keyword evidence="4 8" id="KW-1133">Transmembrane helix</keyword>
<evidence type="ECO:0000256" key="2">
    <source>
        <dbReference type="ARBA" id="ARBA00022475"/>
    </source>
</evidence>
<feature type="transmembrane region" description="Helical" evidence="8">
    <location>
        <begin position="492"/>
        <end position="513"/>
    </location>
</feature>
<accession>A0ABQ5WNG3</accession>
<evidence type="ECO:0000256" key="6">
    <source>
        <dbReference type="ARBA" id="ARBA00043993"/>
    </source>
</evidence>
<dbReference type="InterPro" id="IPR049453">
    <property type="entry name" value="Memb_transporter_dom"/>
</dbReference>
<organism evidence="10 11">
    <name type="scientific">Gluconobacter kondonii</name>
    <dbReference type="NCBI Taxonomy" id="941463"/>
    <lineage>
        <taxon>Bacteria</taxon>
        <taxon>Pseudomonadati</taxon>
        <taxon>Pseudomonadota</taxon>
        <taxon>Alphaproteobacteria</taxon>
        <taxon>Acetobacterales</taxon>
        <taxon>Acetobacteraceae</taxon>
        <taxon>Gluconobacter</taxon>
    </lineage>
</organism>
<dbReference type="EMBL" id="BSNV01000002">
    <property type="protein sequence ID" value="GLQ64950.1"/>
    <property type="molecule type" value="Genomic_DNA"/>
</dbReference>
<feature type="transmembrane region" description="Helical" evidence="8">
    <location>
        <begin position="467"/>
        <end position="485"/>
    </location>
</feature>
<keyword evidence="2" id="KW-1003">Cell membrane</keyword>
<reference evidence="11" key="1">
    <citation type="journal article" date="2019" name="Int. J. Syst. Evol. Microbiol.">
        <title>The Global Catalogue of Microorganisms (GCM) 10K type strain sequencing project: providing services to taxonomists for standard genome sequencing and annotation.</title>
        <authorList>
            <consortium name="The Broad Institute Genomics Platform"/>
            <consortium name="The Broad Institute Genome Sequencing Center for Infectious Disease"/>
            <person name="Wu L."/>
            <person name="Ma J."/>
        </authorList>
    </citation>
    <scope>NUCLEOTIDE SEQUENCE [LARGE SCALE GENOMIC DNA]</scope>
    <source>
        <strain evidence="11">NBRC 3266</strain>
    </source>
</reference>
<dbReference type="Proteomes" id="UP001156629">
    <property type="component" value="Unassembled WGS sequence"/>
</dbReference>
<dbReference type="PANTHER" id="PTHR30509">
    <property type="entry name" value="P-HYDROXYBENZOIC ACID EFFLUX PUMP SUBUNIT-RELATED"/>
    <property type="match status" value="1"/>
</dbReference>
<keyword evidence="3 8" id="KW-0812">Transmembrane</keyword>
<evidence type="ECO:0000256" key="1">
    <source>
        <dbReference type="ARBA" id="ARBA00004651"/>
    </source>
</evidence>
<sequence length="687" mass="72778">MASDPPLLRQTPSSRASQGRERPFDFLKQFLARHSVPVSPEQIAPAEGTRAAVATVVALLPAIYEHQAVLAWAGFAAFWSCLIEPGGTAREQFRILGLFTACGTILGGVTSLIAVYPLWGVLPWLVLTGLMAGLARALSPSIALLCALLSCVMLAGTGFPAHRFQDALVVALAFGSGGLWAAFLCLVVWPQHPYAPARRAVGACYRLLSVMAGEIAAGRLQETVHRQNVRTAIERARGLALQIDAGHASYGMRGRLMASLAGAERLFTAMLAVEHLVETRGLDFEARGTLAAFSALCQHASDAALEPSPDLEHLAAEGLALAGTIPATAGPVGELVATSARTLGTLAEGLAQKARLPFDGELPRHAARLTPTIWQHALRLVVGLLATYLTSWWLNLDYGFWALVAVLLVIQPSGQTTLVRALERVLGTLGGGVLALLLTPFLPGSAQMLAAVALFVIGAIAMRAVNYTMLVVFISAQFIVVTEMLMPSQGIAWMRVLDNTLGSVIGLLCAFMVCPQRRGQDMDGLLQAAVIGNLRYVSAVLKREDPVTTDRVQRQAGIDTTRAEFARGSLPVLGGVSAVGERATQAHALLRALRRLSGEATLLRFDISAGLCEGDAQAGEHWSATAAALEAGAPFADIAQKIENGDVMAEIAALERAGRKMSDPGGGSAPPVFMSRYDRVQRRPPGP</sequence>
<feature type="transmembrane region" description="Helical" evidence="8">
    <location>
        <begin position="143"/>
        <end position="161"/>
    </location>
</feature>
<evidence type="ECO:0000256" key="3">
    <source>
        <dbReference type="ARBA" id="ARBA00022692"/>
    </source>
</evidence>
<evidence type="ECO:0000256" key="8">
    <source>
        <dbReference type="SAM" id="Phobius"/>
    </source>
</evidence>
<comment type="caution">
    <text evidence="10">The sequence shown here is derived from an EMBL/GenBank/DDBJ whole genome shotgun (WGS) entry which is preliminary data.</text>
</comment>
<keyword evidence="11" id="KW-1185">Reference proteome</keyword>
<gene>
    <name evidence="10" type="ORF">GCM10007870_05340</name>
</gene>
<feature type="transmembrane region" description="Helical" evidence="8">
    <location>
        <begin position="434"/>
        <end position="461"/>
    </location>
</feature>
<evidence type="ECO:0000256" key="7">
    <source>
        <dbReference type="SAM" id="MobiDB-lite"/>
    </source>
</evidence>
<evidence type="ECO:0000313" key="11">
    <source>
        <dbReference type="Proteomes" id="UP001156629"/>
    </source>
</evidence>
<dbReference type="GeneID" id="76194225"/>
<evidence type="ECO:0000256" key="4">
    <source>
        <dbReference type="ARBA" id="ARBA00022989"/>
    </source>
</evidence>